<feature type="coiled-coil region" evidence="1">
    <location>
        <begin position="126"/>
        <end position="167"/>
    </location>
</feature>
<comment type="caution">
    <text evidence="2">The sequence shown here is derived from an EMBL/GenBank/DDBJ whole genome shotgun (WGS) entry which is preliminary data.</text>
</comment>
<evidence type="ECO:0000313" key="2">
    <source>
        <dbReference type="EMBL" id="RRT35064.1"/>
    </source>
</evidence>
<keyword evidence="1" id="KW-0175">Coiled coil</keyword>
<accession>A0A426X6I7</accession>
<sequence length="210" mass="23808">MMITFAMVKFYSKETFRKTSSTCKVKDFVVLKRQTPEVIPSGKGKEPVVIEEAPERGYTLRELCEVEDRVGAERYFWTEGPLSGEYLHGALHPTLAKQAYECSFVELMNRASKSAELRGRVDQDLVTVVESRAKELERDVNKLQGELESLKTKQRRLEEEVGILRSSLDWARNDRARLEGDVLSLIEATTLLEAELKSKGAKAMDAYKAS</sequence>
<reference evidence="2 3" key="1">
    <citation type="journal article" date="2014" name="Agronomy (Basel)">
        <title>A Draft Genome Sequence for Ensete ventricosum, the Drought-Tolerant Tree Against Hunger.</title>
        <authorList>
            <person name="Harrison J."/>
            <person name="Moore K.A."/>
            <person name="Paszkiewicz K."/>
            <person name="Jones T."/>
            <person name="Grant M."/>
            <person name="Ambacheew D."/>
            <person name="Muzemil S."/>
            <person name="Studholme D.J."/>
        </authorList>
    </citation>
    <scope>NUCLEOTIDE SEQUENCE [LARGE SCALE GENOMIC DNA]</scope>
</reference>
<evidence type="ECO:0000313" key="3">
    <source>
        <dbReference type="Proteomes" id="UP000287651"/>
    </source>
</evidence>
<dbReference type="EMBL" id="AMZH03025639">
    <property type="protein sequence ID" value="RRT35064.1"/>
    <property type="molecule type" value="Genomic_DNA"/>
</dbReference>
<organism evidence="2 3">
    <name type="scientific">Ensete ventricosum</name>
    <name type="common">Abyssinian banana</name>
    <name type="synonym">Musa ensete</name>
    <dbReference type="NCBI Taxonomy" id="4639"/>
    <lineage>
        <taxon>Eukaryota</taxon>
        <taxon>Viridiplantae</taxon>
        <taxon>Streptophyta</taxon>
        <taxon>Embryophyta</taxon>
        <taxon>Tracheophyta</taxon>
        <taxon>Spermatophyta</taxon>
        <taxon>Magnoliopsida</taxon>
        <taxon>Liliopsida</taxon>
        <taxon>Zingiberales</taxon>
        <taxon>Musaceae</taxon>
        <taxon>Ensete</taxon>
    </lineage>
</organism>
<protein>
    <submittedName>
        <fullName evidence="2">Uncharacterized protein</fullName>
    </submittedName>
</protein>
<dbReference type="AlphaFoldDB" id="A0A426X6I7"/>
<proteinExistence type="predicted"/>
<name>A0A426X6I7_ENSVE</name>
<dbReference type="Proteomes" id="UP000287651">
    <property type="component" value="Unassembled WGS sequence"/>
</dbReference>
<gene>
    <name evidence="2" type="ORF">B296_00057119</name>
</gene>
<evidence type="ECO:0000256" key="1">
    <source>
        <dbReference type="SAM" id="Coils"/>
    </source>
</evidence>